<comment type="similarity">
    <text evidence="1 2">Belongs to the small heat shock protein (HSP20) family.</text>
</comment>
<sequence length="257" mass="29116">MDSDFGRRYGYEDSNRINERSKELVRQKHFNSSKTVDIQPYIHPIKYYEAPAVHPQVQQHLSPRQNNVVLQPVGQTSLKYIHNSISNNIFNSSCSELSRWIYNRTILPDSSWLSQTLTGVGDIENTDAGFTIQLNVEHFEPKDIKITLSENVLSVLGERIDQDKSHEQTLKRSFSRKYCIQMTGSIKSFVSESGILVIKGSRKTWKETEIDIQIERPHSRNAESSIASPKSIQPSPAGSSKSKASAKAFQECICKAI</sequence>
<evidence type="ECO:0000313" key="5">
    <source>
        <dbReference type="Proteomes" id="UP000887574"/>
    </source>
</evidence>
<dbReference type="GO" id="GO:0042026">
    <property type="term" value="P:protein refolding"/>
    <property type="evidence" value="ECO:0007669"/>
    <property type="project" value="TreeGrafter"/>
</dbReference>
<dbReference type="InterPro" id="IPR001436">
    <property type="entry name" value="Alpha-crystallin/sHSP_animal"/>
</dbReference>
<dbReference type="PANTHER" id="PTHR45640:SF24">
    <property type="entry name" value="SHSP DOMAIN-CONTAINING PROTEIN"/>
    <property type="match status" value="1"/>
</dbReference>
<dbReference type="AlphaFoldDB" id="A0A915DLC7"/>
<dbReference type="Pfam" id="PF00011">
    <property type="entry name" value="HSP20"/>
    <property type="match status" value="1"/>
</dbReference>
<evidence type="ECO:0000313" key="6">
    <source>
        <dbReference type="WBParaSite" id="jg20730"/>
    </source>
</evidence>
<evidence type="ECO:0000256" key="2">
    <source>
        <dbReference type="RuleBase" id="RU003616"/>
    </source>
</evidence>
<name>A0A915DLC7_9BILA</name>
<protein>
    <submittedName>
        <fullName evidence="6">SHSP domain-containing protein</fullName>
    </submittedName>
</protein>
<dbReference type="SUPFAM" id="SSF49764">
    <property type="entry name" value="HSP20-like chaperones"/>
    <property type="match status" value="1"/>
</dbReference>
<reference evidence="6" key="1">
    <citation type="submission" date="2022-11" db="UniProtKB">
        <authorList>
            <consortium name="WormBaseParasite"/>
        </authorList>
    </citation>
    <scope>IDENTIFICATION</scope>
</reference>
<keyword evidence="5" id="KW-1185">Reference proteome</keyword>
<dbReference type="CDD" id="cd06526">
    <property type="entry name" value="metazoan_ACD"/>
    <property type="match status" value="1"/>
</dbReference>
<dbReference type="InterPro" id="IPR002068">
    <property type="entry name" value="A-crystallin/Hsp20_dom"/>
</dbReference>
<dbReference type="GO" id="GO:0005737">
    <property type="term" value="C:cytoplasm"/>
    <property type="evidence" value="ECO:0007669"/>
    <property type="project" value="TreeGrafter"/>
</dbReference>
<evidence type="ECO:0000256" key="1">
    <source>
        <dbReference type="PROSITE-ProRule" id="PRU00285"/>
    </source>
</evidence>
<evidence type="ECO:0000256" key="3">
    <source>
        <dbReference type="SAM" id="MobiDB-lite"/>
    </source>
</evidence>
<feature type="compositionally biased region" description="Basic and acidic residues" evidence="3">
    <location>
        <begin position="212"/>
        <end position="221"/>
    </location>
</feature>
<dbReference type="PROSITE" id="PS01031">
    <property type="entry name" value="SHSP"/>
    <property type="match status" value="1"/>
</dbReference>
<dbReference type="GO" id="GO:0009408">
    <property type="term" value="P:response to heat"/>
    <property type="evidence" value="ECO:0007669"/>
    <property type="project" value="TreeGrafter"/>
</dbReference>
<dbReference type="Gene3D" id="2.60.40.790">
    <property type="match status" value="1"/>
</dbReference>
<evidence type="ECO:0000259" key="4">
    <source>
        <dbReference type="PROSITE" id="PS01031"/>
    </source>
</evidence>
<feature type="region of interest" description="Disordered" evidence="3">
    <location>
        <begin position="212"/>
        <end position="244"/>
    </location>
</feature>
<dbReference type="Proteomes" id="UP000887574">
    <property type="component" value="Unplaced"/>
</dbReference>
<accession>A0A915DLC7</accession>
<dbReference type="PANTHER" id="PTHR45640">
    <property type="entry name" value="HEAT SHOCK PROTEIN HSP-12.2-RELATED"/>
    <property type="match status" value="1"/>
</dbReference>
<feature type="domain" description="SHSP" evidence="4">
    <location>
        <begin position="111"/>
        <end position="217"/>
    </location>
</feature>
<proteinExistence type="inferred from homology"/>
<dbReference type="InterPro" id="IPR008978">
    <property type="entry name" value="HSP20-like_chaperone"/>
</dbReference>
<dbReference type="WBParaSite" id="jg20730">
    <property type="protein sequence ID" value="jg20730"/>
    <property type="gene ID" value="jg20730"/>
</dbReference>
<feature type="compositionally biased region" description="Polar residues" evidence="3">
    <location>
        <begin position="222"/>
        <end position="238"/>
    </location>
</feature>
<dbReference type="GO" id="GO:0005634">
    <property type="term" value="C:nucleus"/>
    <property type="evidence" value="ECO:0007669"/>
    <property type="project" value="TreeGrafter"/>
</dbReference>
<dbReference type="GO" id="GO:0051082">
    <property type="term" value="F:unfolded protein binding"/>
    <property type="evidence" value="ECO:0007669"/>
    <property type="project" value="TreeGrafter"/>
</dbReference>
<organism evidence="5 6">
    <name type="scientific">Ditylenchus dipsaci</name>
    <dbReference type="NCBI Taxonomy" id="166011"/>
    <lineage>
        <taxon>Eukaryota</taxon>
        <taxon>Metazoa</taxon>
        <taxon>Ecdysozoa</taxon>
        <taxon>Nematoda</taxon>
        <taxon>Chromadorea</taxon>
        <taxon>Rhabditida</taxon>
        <taxon>Tylenchina</taxon>
        <taxon>Tylenchomorpha</taxon>
        <taxon>Sphaerularioidea</taxon>
        <taxon>Anguinidae</taxon>
        <taxon>Anguininae</taxon>
        <taxon>Ditylenchus</taxon>
    </lineage>
</organism>